<feature type="domain" description="Mediator complex subunit Med16 N-terminal" evidence="10">
    <location>
        <begin position="159"/>
        <end position="465"/>
    </location>
</feature>
<dbReference type="InterPro" id="IPR048339">
    <property type="entry name" value="Mediator_Med16_C"/>
</dbReference>
<comment type="subunit">
    <text evidence="9">Component of the Mediator complex.</text>
</comment>
<evidence type="ECO:0000259" key="11">
    <source>
        <dbReference type="Pfam" id="PF20719"/>
    </source>
</evidence>
<evidence type="ECO:0000256" key="4">
    <source>
        <dbReference type="ARBA" id="ARBA00023015"/>
    </source>
</evidence>
<dbReference type="PANTHER" id="PTHR13224">
    <property type="entry name" value="THYROID HORMONE RECEPTOR-ASSOCIATED PROTEIN-RELATED"/>
    <property type="match status" value="1"/>
</dbReference>
<evidence type="ECO:0000313" key="12">
    <source>
        <dbReference type="EMBL" id="SCU79415.1"/>
    </source>
</evidence>
<evidence type="ECO:0000256" key="9">
    <source>
        <dbReference type="RuleBase" id="RU364149"/>
    </source>
</evidence>
<dbReference type="Pfam" id="PF11635">
    <property type="entry name" value="Med16_N"/>
    <property type="match status" value="1"/>
</dbReference>
<comment type="subcellular location">
    <subcellularLocation>
        <location evidence="1 9">Nucleus</location>
    </subcellularLocation>
</comment>
<dbReference type="EMBL" id="LT598456">
    <property type="protein sequence ID" value="SCU79415.1"/>
    <property type="molecule type" value="Genomic_DNA"/>
</dbReference>
<evidence type="ECO:0000313" key="13">
    <source>
        <dbReference type="Proteomes" id="UP000190274"/>
    </source>
</evidence>
<dbReference type="GO" id="GO:0070202">
    <property type="term" value="P:regulation of establishment of protein localization to chromosome"/>
    <property type="evidence" value="ECO:0007669"/>
    <property type="project" value="EnsemblFungi"/>
</dbReference>
<accession>A0A1G4IRF7</accession>
<dbReference type="GO" id="GO:0061629">
    <property type="term" value="F:RNA polymerase II-specific DNA-binding transcription factor binding"/>
    <property type="evidence" value="ECO:0007669"/>
    <property type="project" value="EnsemblFungi"/>
</dbReference>
<proteinExistence type="inferred from homology"/>
<comment type="function">
    <text evidence="9">Component of the Mediator complex, a coactivator involved in the regulated transcription of nearly all RNA polymerase II-dependent genes. Mediator functions as a bridge to convey information from gene-specific regulatory proteins to the basal RNA polymerase II transcription machinery. Mediator is recruited to promoters by direct interactions with regulatory proteins and serves as a scaffold for the assembly of a functional preinitiation complex with RNA polymerase II and the general transcription factors.</text>
</comment>
<keyword evidence="13" id="KW-1185">Reference proteome</keyword>
<evidence type="ECO:0000256" key="1">
    <source>
        <dbReference type="ARBA" id="ARBA00004123"/>
    </source>
</evidence>
<dbReference type="InterPro" id="IPR048338">
    <property type="entry name" value="Mediator_Med16"/>
</dbReference>
<sequence length="937" mass="104211">MSIPEIVNNDLVSWSKSGLIGYVDTESTDANLCITLLETVNGTNWRLRPSKRYAIHPHIAESGSAGSSSSLSNGNIGSGTSKTFNNISSIYWNNSAGNNGELLAICDEAGNLSVVAAGQTAAGAGTLDNLAVLFQDNGYKIHNQLAPLLPVNDGSKISRKLSKKETHTAIIKFMWLGSSSPSFSLLNARRDMSKSIIKSQVQQFKPLGIFYPTSVKSACLGLRRGGQLDFWYQFSNSKDYKKISLQLNNTQEHRTKQFDWIQTAQFAHTDEDQALIVGAYSKISKKVSFFKLSVNWNITTQNITADPELRLEQILEISPKDMTTKGEVLELQSFEMLSAFERSPDVEVVLCYDVIGMSRSILKRYRIIKSAPSLELCSILGSPNLNSQSLPLCEYVFTEVDTLRMDANVYSLELHGHETTILTRLTNGHTKIYDRRTWKVENSLAIENSSEILTSPFCTGVVFPKTLPSSALRWSCVSPSLGGILSKVRNKENIRFDPIEAPIKELAEADVPIALAFAYAFVCSNHLQTSSEDLTIAIKTHLLKISEISEARSEKFLKILISAIYQLFGVTPEASKELKDKLVMSRSIQRAMLLQTELSCSFTNNNIYNMARTALSLRNILFAFNGVSRNIQVLIHHSATMNFQQPNGKLFQFAFSKQDLIYSLIPCAKWFVRLLTFLTQQMIVLVNSPNDKENTLVLGICSSKITRQLLLSILTEIKKVIHLVTKFPETSFPILNESSIYLRKVLGDSPVNFEKFETFLADVNNKFSSLGESPSLGNNAKDSYLMLEGDVSPEVSQLKEFLLSYSNTAVLSHIKPADVYFSDTRGLRIFSSDIFPESLCKLLQPLKNGLVLGPDVLSEDTTSLSLCVIESDDISKEPIISGKHKLKRCCRCGAVTRAGYPVTKDSTIVPTSVTTKRWTSLYLKICFCSGLLYEFDP</sequence>
<dbReference type="InterPro" id="IPR021665">
    <property type="entry name" value="Mediator_Med16_N"/>
</dbReference>
<evidence type="ECO:0000256" key="5">
    <source>
        <dbReference type="ARBA" id="ARBA00023159"/>
    </source>
</evidence>
<dbReference type="GO" id="GO:0051123">
    <property type="term" value="P:RNA polymerase II preinitiation complex assembly"/>
    <property type="evidence" value="ECO:0007669"/>
    <property type="project" value="EnsemblFungi"/>
</dbReference>
<keyword evidence="6 9" id="KW-0804">Transcription</keyword>
<dbReference type="Proteomes" id="UP000190274">
    <property type="component" value="Chromosome B"/>
</dbReference>
<dbReference type="GO" id="GO:0060261">
    <property type="term" value="P:positive regulation of transcription initiation by RNA polymerase II"/>
    <property type="evidence" value="ECO:0007669"/>
    <property type="project" value="EnsemblFungi"/>
</dbReference>
<evidence type="ECO:0000256" key="6">
    <source>
        <dbReference type="ARBA" id="ARBA00023163"/>
    </source>
</evidence>
<dbReference type="GO" id="GO:0032968">
    <property type="term" value="P:positive regulation of transcription elongation by RNA polymerase II"/>
    <property type="evidence" value="ECO:0007669"/>
    <property type="project" value="EnsemblFungi"/>
</dbReference>
<gene>
    <name evidence="9" type="primary">MED16</name>
    <name evidence="12" type="ORF">LADA_0B00496G</name>
</gene>
<dbReference type="OrthoDB" id="4139168at2759"/>
<protein>
    <recommendedName>
        <fullName evidence="3 9">Mediator of RNA polymerase II transcription subunit 16</fullName>
    </recommendedName>
    <alternativeName>
        <fullName evidence="8 9">Mediator complex subunit 16</fullName>
    </alternativeName>
</protein>
<dbReference type="STRING" id="1266660.A0A1G4IRF7"/>
<feature type="domain" description="Mediator complex subunit 16 C-terminal" evidence="11">
    <location>
        <begin position="807"/>
        <end position="934"/>
    </location>
</feature>
<evidence type="ECO:0000256" key="7">
    <source>
        <dbReference type="ARBA" id="ARBA00023242"/>
    </source>
</evidence>
<evidence type="ECO:0000256" key="8">
    <source>
        <dbReference type="ARBA" id="ARBA00032015"/>
    </source>
</evidence>
<reference evidence="13" key="1">
    <citation type="submission" date="2016-03" db="EMBL/GenBank/DDBJ databases">
        <authorList>
            <person name="Devillers H."/>
        </authorList>
    </citation>
    <scope>NUCLEOTIDE SEQUENCE [LARGE SCALE GENOMIC DNA]</scope>
</reference>
<organism evidence="12 13">
    <name type="scientific">Lachancea dasiensis</name>
    <dbReference type="NCBI Taxonomy" id="1072105"/>
    <lineage>
        <taxon>Eukaryota</taxon>
        <taxon>Fungi</taxon>
        <taxon>Dikarya</taxon>
        <taxon>Ascomycota</taxon>
        <taxon>Saccharomycotina</taxon>
        <taxon>Saccharomycetes</taxon>
        <taxon>Saccharomycetales</taxon>
        <taxon>Saccharomycetaceae</taxon>
        <taxon>Lachancea</taxon>
    </lineage>
</organism>
<dbReference type="GO" id="GO:0016592">
    <property type="term" value="C:mediator complex"/>
    <property type="evidence" value="ECO:0007669"/>
    <property type="project" value="EnsemblFungi"/>
</dbReference>
<dbReference type="AlphaFoldDB" id="A0A1G4IRF7"/>
<keyword evidence="4 9" id="KW-0805">Transcription regulation</keyword>
<keyword evidence="7 9" id="KW-0539">Nucleus</keyword>
<dbReference type="GO" id="GO:0034605">
    <property type="term" value="P:cellular response to heat"/>
    <property type="evidence" value="ECO:0007669"/>
    <property type="project" value="EnsemblFungi"/>
</dbReference>
<comment type="similarity">
    <text evidence="2 9">Belongs to the Mediator complex subunit 16 family.</text>
</comment>
<dbReference type="Pfam" id="PF20719">
    <property type="entry name" value="Med16_C"/>
    <property type="match status" value="1"/>
</dbReference>
<evidence type="ECO:0000256" key="3">
    <source>
        <dbReference type="ARBA" id="ARBA00019614"/>
    </source>
</evidence>
<dbReference type="GO" id="GO:0000122">
    <property type="term" value="P:negative regulation of transcription by RNA polymerase II"/>
    <property type="evidence" value="ECO:0007669"/>
    <property type="project" value="EnsemblFungi"/>
</dbReference>
<keyword evidence="5 9" id="KW-0010">Activator</keyword>
<dbReference type="GO" id="GO:0070847">
    <property type="term" value="C:core mediator complex"/>
    <property type="evidence" value="ECO:0007669"/>
    <property type="project" value="EnsemblFungi"/>
</dbReference>
<evidence type="ECO:0000259" key="10">
    <source>
        <dbReference type="Pfam" id="PF11635"/>
    </source>
</evidence>
<dbReference type="PANTHER" id="PTHR13224:SF6">
    <property type="entry name" value="MEDIATOR OF RNA POLYMERASE II TRANSCRIPTION SUBUNIT 16"/>
    <property type="match status" value="1"/>
</dbReference>
<name>A0A1G4IRF7_9SACH</name>
<evidence type="ECO:0000256" key="2">
    <source>
        <dbReference type="ARBA" id="ARBA00006543"/>
    </source>
</evidence>